<evidence type="ECO:0000313" key="2">
    <source>
        <dbReference type="Proteomes" id="UP000243426"/>
    </source>
</evidence>
<dbReference type="Proteomes" id="UP000243426">
    <property type="component" value="Chromosome I"/>
</dbReference>
<name>A0A1H1QDQ3_9GAMM</name>
<keyword evidence="2" id="KW-1185">Reference proteome</keyword>
<sequence>MNTLMDLILDYQEAEHSGELLSGLAFQKNGSEVYLQYGSDCEQRENNARDLFSGPVHEFLDGKAHFHITEEKVEPGIDTISLQGEGWID</sequence>
<dbReference type="EMBL" id="LT629748">
    <property type="protein sequence ID" value="SDS21638.1"/>
    <property type="molecule type" value="Genomic_DNA"/>
</dbReference>
<organism evidence="1 2">
    <name type="scientific">Halopseudomonas litoralis</name>
    <dbReference type="NCBI Taxonomy" id="797277"/>
    <lineage>
        <taxon>Bacteria</taxon>
        <taxon>Pseudomonadati</taxon>
        <taxon>Pseudomonadota</taxon>
        <taxon>Gammaproteobacteria</taxon>
        <taxon>Pseudomonadales</taxon>
        <taxon>Pseudomonadaceae</taxon>
        <taxon>Halopseudomonas</taxon>
    </lineage>
</organism>
<dbReference type="AlphaFoldDB" id="A0A1H1QDQ3"/>
<reference evidence="2" key="1">
    <citation type="submission" date="2016-10" db="EMBL/GenBank/DDBJ databases">
        <authorList>
            <person name="Varghese N."/>
            <person name="Submissions S."/>
        </authorList>
    </citation>
    <scope>NUCLEOTIDE SEQUENCE [LARGE SCALE GENOMIC DNA]</scope>
    <source>
        <strain evidence="2">2SM5</strain>
    </source>
</reference>
<evidence type="ECO:0000313" key="1">
    <source>
        <dbReference type="EMBL" id="SDS21638.1"/>
    </source>
</evidence>
<accession>A0A1H1QDQ3</accession>
<protein>
    <submittedName>
        <fullName evidence="1">Uncharacterized protein</fullName>
    </submittedName>
</protein>
<proteinExistence type="predicted"/>
<gene>
    <name evidence="1" type="ORF">SAMN05216198_1456</name>
</gene>